<dbReference type="KEGG" id="cqi:110740004"/>
<dbReference type="AlphaFoldDB" id="A0A803MC42"/>
<feature type="compositionally biased region" description="Basic and acidic residues" evidence="1">
    <location>
        <begin position="204"/>
        <end position="214"/>
    </location>
</feature>
<feature type="compositionally biased region" description="Basic and acidic residues" evidence="1">
    <location>
        <begin position="450"/>
        <end position="466"/>
    </location>
</feature>
<dbReference type="Proteomes" id="UP000596660">
    <property type="component" value="Unplaced"/>
</dbReference>
<feature type="compositionally biased region" description="Basic and acidic residues" evidence="1">
    <location>
        <begin position="97"/>
        <end position="122"/>
    </location>
</feature>
<feature type="compositionally biased region" description="Acidic residues" evidence="1">
    <location>
        <begin position="138"/>
        <end position="148"/>
    </location>
</feature>
<feature type="compositionally biased region" description="Basic and acidic residues" evidence="1">
    <location>
        <begin position="476"/>
        <end position="486"/>
    </location>
</feature>
<organism evidence="3 4">
    <name type="scientific">Chenopodium quinoa</name>
    <name type="common">Quinoa</name>
    <dbReference type="NCBI Taxonomy" id="63459"/>
    <lineage>
        <taxon>Eukaryota</taxon>
        <taxon>Viridiplantae</taxon>
        <taxon>Streptophyta</taxon>
        <taxon>Embryophyta</taxon>
        <taxon>Tracheophyta</taxon>
        <taxon>Spermatophyta</taxon>
        <taxon>Magnoliopsida</taxon>
        <taxon>eudicotyledons</taxon>
        <taxon>Gunneridae</taxon>
        <taxon>Pentapetalae</taxon>
        <taxon>Caryophyllales</taxon>
        <taxon>Chenopodiaceae</taxon>
        <taxon>Chenopodioideae</taxon>
        <taxon>Atripliceae</taxon>
        <taxon>Chenopodium</taxon>
    </lineage>
</organism>
<dbReference type="PANTHER" id="PTHR33700:SF4">
    <property type="entry name" value="MYB-LIKE PROTEIN X"/>
    <property type="match status" value="1"/>
</dbReference>
<keyword evidence="2" id="KW-1133">Transmembrane helix</keyword>
<evidence type="ECO:0000256" key="1">
    <source>
        <dbReference type="SAM" id="MobiDB-lite"/>
    </source>
</evidence>
<feature type="compositionally biased region" description="Low complexity" evidence="1">
    <location>
        <begin position="400"/>
        <end position="413"/>
    </location>
</feature>
<gene>
    <name evidence="3" type="primary">LOC110740004</name>
</gene>
<dbReference type="OMA" id="PNSEEHT"/>
<feature type="compositionally biased region" description="Basic and acidic residues" evidence="1">
    <location>
        <begin position="43"/>
        <end position="56"/>
    </location>
</feature>
<feature type="compositionally biased region" description="Polar residues" evidence="1">
    <location>
        <begin position="306"/>
        <end position="322"/>
    </location>
</feature>
<dbReference type="PANTHER" id="PTHR33700">
    <property type="entry name" value="MYB-LIKE PROTEIN X"/>
    <property type="match status" value="1"/>
</dbReference>
<feature type="compositionally biased region" description="Basic and acidic residues" evidence="1">
    <location>
        <begin position="414"/>
        <end position="424"/>
    </location>
</feature>
<keyword evidence="2" id="KW-0472">Membrane</keyword>
<protein>
    <submittedName>
        <fullName evidence="3">Uncharacterized protein</fullName>
    </submittedName>
</protein>
<dbReference type="OrthoDB" id="1928179at2759"/>
<accession>A0A803MC42</accession>
<evidence type="ECO:0000313" key="3">
    <source>
        <dbReference type="EnsemblPlants" id="AUR62027035-RA:cds"/>
    </source>
</evidence>
<feature type="compositionally biased region" description="Basic and acidic residues" evidence="1">
    <location>
        <begin position="367"/>
        <end position="392"/>
    </location>
</feature>
<keyword evidence="4" id="KW-1185">Reference proteome</keyword>
<feature type="transmembrane region" description="Helical" evidence="2">
    <location>
        <begin position="20"/>
        <end position="37"/>
    </location>
</feature>
<keyword evidence="2" id="KW-0812">Transmembrane</keyword>
<evidence type="ECO:0000313" key="4">
    <source>
        <dbReference type="Proteomes" id="UP000596660"/>
    </source>
</evidence>
<dbReference type="GeneID" id="110740004"/>
<sequence length="504" mass="56642">MFKQSPSRNNRSKGIKVKHILQICVLLAVCIWLIYQVKHSHEKRQEYEVKDDKDVGKVQSDGVIPRIGRKDIPRITEVDTNGEKHEEDEDEKDEEEDNKHEEDESEIEDVKIVEREEERGGGDDEIDEHEPEKTEIESEHEEEDEDKEREEKEDVTEENHEGQPEKEDNEENAEKEVHTESEEHGDVGKEDHGEQEITSDDQDHDVGRTNTREAQEMLYRADDASSEVAHNVQSVISETENVTSDHGNEMWGNINFGQEHENKTSDNAEELIKPDVQPRDVNIGTSNLTVTEPKNYKVNLTKPDDSSLQNSTLPENTSNSTVVGGQLSATLLSTETLTTLDSIVSQNGTLELPGDKEPKLPGNVLEQDVKIELATDDKSRQETSADGNKTEDVNTNNGESLSSHNSTFSTSHDSTNDKDTKEAAKNSSVDNENQGDKLDNSGEAASDEITEFHSDEVTGHIQHDPIDASDTTALMQEERESRTDLDTLPEIRNEIQNTDEVVSE</sequence>
<feature type="region of interest" description="Disordered" evidence="1">
    <location>
        <begin position="301"/>
        <end position="322"/>
    </location>
</feature>
<feature type="compositionally biased region" description="Acidic residues" evidence="1">
    <location>
        <begin position="86"/>
        <end position="96"/>
    </location>
</feature>
<dbReference type="EnsemblPlants" id="AUR62027035-RA">
    <property type="protein sequence ID" value="AUR62027035-RA:cds"/>
    <property type="gene ID" value="AUR62027035"/>
</dbReference>
<evidence type="ECO:0000256" key="2">
    <source>
        <dbReference type="SAM" id="Phobius"/>
    </source>
</evidence>
<feature type="region of interest" description="Disordered" evidence="1">
    <location>
        <begin position="43"/>
        <end position="214"/>
    </location>
</feature>
<feature type="compositionally biased region" description="Basic and acidic residues" evidence="1">
    <location>
        <begin position="149"/>
        <end position="195"/>
    </location>
</feature>
<feature type="compositionally biased region" description="Basic and acidic residues" evidence="1">
    <location>
        <begin position="68"/>
        <end position="85"/>
    </location>
</feature>
<feature type="region of interest" description="Disordered" evidence="1">
    <location>
        <begin position="348"/>
        <end position="486"/>
    </location>
</feature>
<dbReference type="RefSeq" id="XP_021776179.1">
    <property type="nucleotide sequence ID" value="XM_021920487.1"/>
</dbReference>
<reference evidence="3" key="2">
    <citation type="submission" date="2021-03" db="UniProtKB">
        <authorList>
            <consortium name="EnsemblPlants"/>
        </authorList>
    </citation>
    <scope>IDENTIFICATION</scope>
</reference>
<name>A0A803MC42_CHEQI</name>
<feature type="region of interest" description="Disordered" evidence="1">
    <location>
        <begin position="238"/>
        <end position="265"/>
    </location>
</feature>
<reference evidence="3" key="1">
    <citation type="journal article" date="2017" name="Nature">
        <title>The genome of Chenopodium quinoa.</title>
        <authorList>
            <person name="Jarvis D.E."/>
            <person name="Ho Y.S."/>
            <person name="Lightfoot D.J."/>
            <person name="Schmoeckel S.M."/>
            <person name="Li B."/>
            <person name="Borm T.J.A."/>
            <person name="Ohyanagi H."/>
            <person name="Mineta K."/>
            <person name="Michell C.T."/>
            <person name="Saber N."/>
            <person name="Kharbatia N.M."/>
            <person name="Rupper R.R."/>
            <person name="Sharp A.R."/>
            <person name="Dally N."/>
            <person name="Boughton B.A."/>
            <person name="Woo Y.H."/>
            <person name="Gao G."/>
            <person name="Schijlen E.G.W.M."/>
            <person name="Guo X."/>
            <person name="Momin A.A."/>
            <person name="Negrao S."/>
            <person name="Al-Babili S."/>
            <person name="Gehring C."/>
            <person name="Roessner U."/>
            <person name="Jung C."/>
            <person name="Murphy K."/>
            <person name="Arold S.T."/>
            <person name="Gojobori T."/>
            <person name="van der Linden C.G."/>
            <person name="van Loo E.N."/>
            <person name="Jellen E.N."/>
            <person name="Maughan P.J."/>
            <person name="Tester M."/>
        </authorList>
    </citation>
    <scope>NUCLEOTIDE SEQUENCE [LARGE SCALE GENOMIC DNA]</scope>
    <source>
        <strain evidence="3">cv. PI 614886</strain>
    </source>
</reference>
<proteinExistence type="predicted"/>
<dbReference type="Gramene" id="AUR62027035-RA">
    <property type="protein sequence ID" value="AUR62027035-RA:cds"/>
    <property type="gene ID" value="AUR62027035"/>
</dbReference>